<dbReference type="OrthoDB" id="288713at2"/>
<evidence type="ECO:0000256" key="1">
    <source>
        <dbReference type="SAM" id="MobiDB-lite"/>
    </source>
</evidence>
<accession>A0A517QRJ0</accession>
<name>A0A517QRJ0_9PLAN</name>
<dbReference type="KEGG" id="tpol:Mal48_35000"/>
<dbReference type="AlphaFoldDB" id="A0A517QRJ0"/>
<protein>
    <submittedName>
        <fullName evidence="2">Uncharacterized protein</fullName>
    </submittedName>
</protein>
<evidence type="ECO:0000313" key="3">
    <source>
        <dbReference type="Proteomes" id="UP000315724"/>
    </source>
</evidence>
<dbReference type="EMBL" id="CP036267">
    <property type="protein sequence ID" value="QDT34240.1"/>
    <property type="molecule type" value="Genomic_DNA"/>
</dbReference>
<keyword evidence="3" id="KW-1185">Reference proteome</keyword>
<evidence type="ECO:0000313" key="2">
    <source>
        <dbReference type="EMBL" id="QDT34240.1"/>
    </source>
</evidence>
<feature type="compositionally biased region" description="Basic and acidic residues" evidence="1">
    <location>
        <begin position="15"/>
        <end position="45"/>
    </location>
</feature>
<reference evidence="2 3" key="1">
    <citation type="submission" date="2019-02" db="EMBL/GenBank/DDBJ databases">
        <title>Deep-cultivation of Planctomycetes and their phenomic and genomic characterization uncovers novel biology.</title>
        <authorList>
            <person name="Wiegand S."/>
            <person name="Jogler M."/>
            <person name="Boedeker C."/>
            <person name="Pinto D."/>
            <person name="Vollmers J."/>
            <person name="Rivas-Marin E."/>
            <person name="Kohn T."/>
            <person name="Peeters S.H."/>
            <person name="Heuer A."/>
            <person name="Rast P."/>
            <person name="Oberbeckmann S."/>
            <person name="Bunk B."/>
            <person name="Jeske O."/>
            <person name="Meyerdierks A."/>
            <person name="Storesund J.E."/>
            <person name="Kallscheuer N."/>
            <person name="Luecker S."/>
            <person name="Lage O.M."/>
            <person name="Pohl T."/>
            <person name="Merkel B.J."/>
            <person name="Hornburger P."/>
            <person name="Mueller R.-W."/>
            <person name="Bruemmer F."/>
            <person name="Labrenz M."/>
            <person name="Spormann A.M."/>
            <person name="Op den Camp H."/>
            <person name="Overmann J."/>
            <person name="Amann R."/>
            <person name="Jetten M.S.M."/>
            <person name="Mascher T."/>
            <person name="Medema M.H."/>
            <person name="Devos D.P."/>
            <person name="Kaster A.-K."/>
            <person name="Ovreas L."/>
            <person name="Rohde M."/>
            <person name="Galperin M.Y."/>
            <person name="Jogler C."/>
        </authorList>
    </citation>
    <scope>NUCLEOTIDE SEQUENCE [LARGE SCALE GENOMIC DNA]</scope>
    <source>
        <strain evidence="2 3">Mal48</strain>
    </source>
</reference>
<proteinExistence type="predicted"/>
<dbReference type="Proteomes" id="UP000315724">
    <property type="component" value="Chromosome"/>
</dbReference>
<organism evidence="2 3">
    <name type="scientific">Thalassoglobus polymorphus</name>
    <dbReference type="NCBI Taxonomy" id="2527994"/>
    <lineage>
        <taxon>Bacteria</taxon>
        <taxon>Pseudomonadati</taxon>
        <taxon>Planctomycetota</taxon>
        <taxon>Planctomycetia</taxon>
        <taxon>Planctomycetales</taxon>
        <taxon>Planctomycetaceae</taxon>
        <taxon>Thalassoglobus</taxon>
    </lineage>
</organism>
<feature type="region of interest" description="Disordered" evidence="1">
    <location>
        <begin position="1"/>
        <end position="45"/>
    </location>
</feature>
<sequence>MQFPAQQTNSTSVDFVDRRQEPTEPLPKAERRQFSDQRKSDRPEVDELARAIDDYKVRNRRRFITFEEIYDVMVSLGYHK</sequence>
<dbReference type="RefSeq" id="WP_145201869.1">
    <property type="nucleotide sequence ID" value="NZ_CP036267.1"/>
</dbReference>
<gene>
    <name evidence="2" type="ORF">Mal48_35000</name>
</gene>
<feature type="compositionally biased region" description="Polar residues" evidence="1">
    <location>
        <begin position="1"/>
        <end position="13"/>
    </location>
</feature>